<dbReference type="InterPro" id="IPR001242">
    <property type="entry name" value="Condensation_dom"/>
</dbReference>
<evidence type="ECO:0000313" key="4">
    <source>
        <dbReference type="Proteomes" id="UP000242320"/>
    </source>
</evidence>
<dbReference type="UniPathway" id="UPA00011"/>
<organism evidence="3 4">
    <name type="scientific">Mycolicibacterium vulneris</name>
    <dbReference type="NCBI Taxonomy" id="547163"/>
    <lineage>
        <taxon>Bacteria</taxon>
        <taxon>Bacillati</taxon>
        <taxon>Actinomycetota</taxon>
        <taxon>Actinomycetes</taxon>
        <taxon>Mycobacteriales</taxon>
        <taxon>Mycobacteriaceae</taxon>
        <taxon>Mycolicibacterium</taxon>
    </lineage>
</organism>
<protein>
    <submittedName>
        <fullName evidence="3">Non-ribosomal peptide synthetase</fullName>
    </submittedName>
</protein>
<evidence type="ECO:0000313" key="3">
    <source>
        <dbReference type="EMBL" id="OSC18753.1"/>
    </source>
</evidence>
<dbReference type="Proteomes" id="UP000242320">
    <property type="component" value="Unassembled WGS sequence"/>
</dbReference>
<dbReference type="Gene3D" id="3.40.50.980">
    <property type="match status" value="2"/>
</dbReference>
<gene>
    <name evidence="3" type="ORF">B8W69_29370</name>
</gene>
<dbReference type="PROSITE" id="PS00455">
    <property type="entry name" value="AMP_BINDING"/>
    <property type="match status" value="1"/>
</dbReference>
<keyword evidence="4" id="KW-1185">Reference proteome</keyword>
<accession>A0A1X2KGU9</accession>
<feature type="non-terminal residue" evidence="3">
    <location>
        <position position="1"/>
    </location>
</feature>
<dbReference type="InterPro" id="IPR000873">
    <property type="entry name" value="AMP-dep_synth/lig_dom"/>
</dbReference>
<dbReference type="Pfam" id="PF00501">
    <property type="entry name" value="AMP-binding"/>
    <property type="match status" value="1"/>
</dbReference>
<dbReference type="GO" id="GO:0047527">
    <property type="term" value="F:2,3-dihydroxybenzoate-serine ligase activity"/>
    <property type="evidence" value="ECO:0007669"/>
    <property type="project" value="TreeGrafter"/>
</dbReference>
<dbReference type="GO" id="GO:0008610">
    <property type="term" value="P:lipid biosynthetic process"/>
    <property type="evidence" value="ECO:0007669"/>
    <property type="project" value="UniProtKB-ARBA"/>
</dbReference>
<proteinExistence type="predicted"/>
<dbReference type="Pfam" id="PF00668">
    <property type="entry name" value="Condensation"/>
    <property type="match status" value="1"/>
</dbReference>
<dbReference type="InterPro" id="IPR023213">
    <property type="entry name" value="CAT-like_dom_sf"/>
</dbReference>
<dbReference type="FunFam" id="3.40.50.980:FF:000001">
    <property type="entry name" value="Non-ribosomal peptide synthetase"/>
    <property type="match status" value="1"/>
</dbReference>
<dbReference type="GO" id="GO:0005829">
    <property type="term" value="C:cytosol"/>
    <property type="evidence" value="ECO:0007669"/>
    <property type="project" value="TreeGrafter"/>
</dbReference>
<dbReference type="Gene3D" id="3.30.559.10">
    <property type="entry name" value="Chloramphenicol acetyltransferase-like domain"/>
    <property type="match status" value="1"/>
</dbReference>
<feature type="domain" description="AMP-dependent synthetase/ligase" evidence="1">
    <location>
        <begin position="374"/>
        <end position="533"/>
    </location>
</feature>
<dbReference type="GO" id="GO:0009366">
    <property type="term" value="C:enterobactin synthetase complex"/>
    <property type="evidence" value="ECO:0007669"/>
    <property type="project" value="TreeGrafter"/>
</dbReference>
<feature type="domain" description="Condensation" evidence="2">
    <location>
        <begin position="12"/>
        <end position="350"/>
    </location>
</feature>
<dbReference type="EMBL" id="NCXM01000075">
    <property type="protein sequence ID" value="OSC18753.1"/>
    <property type="molecule type" value="Genomic_DNA"/>
</dbReference>
<dbReference type="Gene3D" id="3.30.559.30">
    <property type="entry name" value="Nonribosomal peptide synthetase, condensation domain"/>
    <property type="match status" value="1"/>
</dbReference>
<dbReference type="PANTHER" id="PTHR45527:SF1">
    <property type="entry name" value="FATTY ACID SYNTHASE"/>
    <property type="match status" value="1"/>
</dbReference>
<dbReference type="GO" id="GO:0043041">
    <property type="term" value="P:amino acid activation for nonribosomal peptide biosynthetic process"/>
    <property type="evidence" value="ECO:0007669"/>
    <property type="project" value="TreeGrafter"/>
</dbReference>
<evidence type="ECO:0000259" key="1">
    <source>
        <dbReference type="Pfam" id="PF00501"/>
    </source>
</evidence>
<dbReference type="PANTHER" id="PTHR45527">
    <property type="entry name" value="NONRIBOSOMAL PEPTIDE SYNTHETASE"/>
    <property type="match status" value="1"/>
</dbReference>
<feature type="non-terminal residue" evidence="3">
    <location>
        <position position="534"/>
    </location>
</feature>
<dbReference type="SUPFAM" id="SSF52777">
    <property type="entry name" value="CoA-dependent acyltransferases"/>
    <property type="match status" value="2"/>
</dbReference>
<dbReference type="SUPFAM" id="SSF56801">
    <property type="entry name" value="Acetyl-CoA synthetase-like"/>
    <property type="match status" value="1"/>
</dbReference>
<dbReference type="GO" id="GO:0009239">
    <property type="term" value="P:enterobactin biosynthetic process"/>
    <property type="evidence" value="ECO:0007669"/>
    <property type="project" value="TreeGrafter"/>
</dbReference>
<name>A0A1X2KGU9_9MYCO</name>
<dbReference type="AlphaFoldDB" id="A0A1X2KGU9"/>
<evidence type="ECO:0000259" key="2">
    <source>
        <dbReference type="Pfam" id="PF00668"/>
    </source>
</evidence>
<comment type="caution">
    <text evidence="3">The sequence shown here is derived from an EMBL/GenBank/DDBJ whole genome shotgun (WGS) entry which is preliminary data.</text>
</comment>
<dbReference type="InterPro" id="IPR020845">
    <property type="entry name" value="AMP-binding_CS"/>
</dbReference>
<sequence>SDHAEQEAHELAATIQRTPMPFTGPLFKFALFQARLDEFYLFACSHHIVADGSGIALVGQRIASVYSAIVSGAPIPPSIFGSLQDLVDCESEYEASDDFLDDQAYWTENLPAENGSRYRLPHAAGEHDSYRPSAPVQLDAMVLRRVDELSRAWNVPRSSVITAACALVVRGWCAEDSEVVLDFPVSRRVGPELKTLPGMVAGVVPLVLRVSPESTVAGFCAHVDTQIREALRHQRFPVQALERKIHARGLGQLADRVSVNFLPSSFTLSFGGVTASASYTNLGHRGGFGLVFSGDGDQLSVGTVGAGQLFSNSEVSDLAGRLQRLLVAMAAGPGRSLSSVDVLSAGEYTRLDGWGNRSVLTQPAPPPVSIPVVFARQVARAPEAVAISFEGGALTYWELEEAANRLAHLLTDRGIGPGHCVALLLERSAQAVVAMLAVLKTGSAYLAIDPALPAARIGFMLTDAAPIAVITSAALRPRLDGSDVAVIDVNDPAVEAQSSTAPPVPDPEGIAYLIYTSGTTGVPKGVAVTHRNLT</sequence>
<reference evidence="3 4" key="1">
    <citation type="submission" date="2017-04" db="EMBL/GenBank/DDBJ databases">
        <title>The new phylogeny of genus Mycobacterium.</title>
        <authorList>
            <person name="Tortoli E."/>
            <person name="Trovato A."/>
            <person name="Cirillo D.M."/>
        </authorList>
    </citation>
    <scope>NUCLEOTIDE SEQUENCE [LARGE SCALE GENOMIC DNA]</scope>
    <source>
        <strain evidence="3 4">DSM 45247</strain>
    </source>
</reference>
<dbReference type="GO" id="GO:0031177">
    <property type="term" value="F:phosphopantetheine binding"/>
    <property type="evidence" value="ECO:0007669"/>
    <property type="project" value="TreeGrafter"/>
</dbReference>